<feature type="domain" description="CCDC93 coiled-coil" evidence="2">
    <location>
        <begin position="47"/>
        <end position="149"/>
    </location>
</feature>
<proteinExistence type="predicted"/>
<protein>
    <recommendedName>
        <fullName evidence="2">CCDC93 coiled-coil domain-containing protein</fullName>
    </recommendedName>
</protein>
<feature type="compositionally biased region" description="Low complexity" evidence="1">
    <location>
        <begin position="89"/>
        <end position="101"/>
    </location>
</feature>
<keyword evidence="4" id="KW-1185">Reference proteome</keyword>
<comment type="caution">
    <text evidence="3">The sequence shown here is derived from an EMBL/GenBank/DDBJ whole genome shotgun (WGS) entry which is preliminary data.</text>
</comment>
<feature type="non-terminal residue" evidence="3">
    <location>
        <position position="1"/>
    </location>
</feature>
<feature type="region of interest" description="Disordered" evidence="1">
    <location>
        <begin position="85"/>
        <end position="129"/>
    </location>
</feature>
<dbReference type="AlphaFoldDB" id="A0A1Y3B808"/>
<evidence type="ECO:0000313" key="4">
    <source>
        <dbReference type="Proteomes" id="UP000194236"/>
    </source>
</evidence>
<organism evidence="3 4">
    <name type="scientific">Euroglyphus maynei</name>
    <name type="common">Mayne's house dust mite</name>
    <dbReference type="NCBI Taxonomy" id="6958"/>
    <lineage>
        <taxon>Eukaryota</taxon>
        <taxon>Metazoa</taxon>
        <taxon>Ecdysozoa</taxon>
        <taxon>Arthropoda</taxon>
        <taxon>Chelicerata</taxon>
        <taxon>Arachnida</taxon>
        <taxon>Acari</taxon>
        <taxon>Acariformes</taxon>
        <taxon>Sarcoptiformes</taxon>
        <taxon>Astigmata</taxon>
        <taxon>Psoroptidia</taxon>
        <taxon>Analgoidea</taxon>
        <taxon>Pyroglyphidae</taxon>
        <taxon>Pyroglyphinae</taxon>
        <taxon>Euroglyphus</taxon>
    </lineage>
</organism>
<dbReference type="Proteomes" id="UP000194236">
    <property type="component" value="Unassembled WGS sequence"/>
</dbReference>
<accession>A0A1Y3B808</accession>
<gene>
    <name evidence="3" type="ORF">BLA29_013472</name>
</gene>
<dbReference type="OrthoDB" id="16092at2759"/>
<dbReference type="Pfam" id="PF09762">
    <property type="entry name" value="CCDC93_CC"/>
    <property type="match status" value="1"/>
</dbReference>
<evidence type="ECO:0000313" key="3">
    <source>
        <dbReference type="EMBL" id="OTF76979.1"/>
    </source>
</evidence>
<evidence type="ECO:0000259" key="2">
    <source>
        <dbReference type="Pfam" id="PF09762"/>
    </source>
</evidence>
<reference evidence="3 4" key="1">
    <citation type="submission" date="2017-03" db="EMBL/GenBank/DDBJ databases">
        <title>Genome Survey of Euroglyphus maynei.</title>
        <authorList>
            <person name="Arlian L.G."/>
            <person name="Morgan M.S."/>
            <person name="Rider S.D."/>
        </authorList>
    </citation>
    <scope>NUCLEOTIDE SEQUENCE [LARGE SCALE GENOMIC DNA]</scope>
    <source>
        <strain evidence="3">Arlian Lab</strain>
        <tissue evidence="3">Whole body</tissue>
    </source>
</reference>
<name>A0A1Y3B808_EURMA</name>
<feature type="non-terminal residue" evidence="3">
    <location>
        <position position="150"/>
    </location>
</feature>
<evidence type="ECO:0000256" key="1">
    <source>
        <dbReference type="SAM" id="MobiDB-lite"/>
    </source>
</evidence>
<dbReference type="InterPro" id="IPR019159">
    <property type="entry name" value="CCDC93_CC"/>
</dbReference>
<dbReference type="EMBL" id="MUJZ01034890">
    <property type="protein sequence ID" value="OTF76979.1"/>
    <property type="molecule type" value="Genomic_DNA"/>
</dbReference>
<sequence>QTADYVRSYSSWQFDRTFTHINNDQCPSSLAVIIDNDNELIDPIKHKLQRRFLHPNRNKLKDESIRVKTTLLEYGVIGTGADERIFSQSDLSNNDTTNDSTMTRPRSESESNDLLESMTKTDENKIGNSSKVSTSIVVKIVGEQSDEIRR</sequence>